<dbReference type="AlphaFoldDB" id="A0A833SF81"/>
<feature type="coiled-coil region" evidence="1">
    <location>
        <begin position="45"/>
        <end position="72"/>
    </location>
</feature>
<keyword evidence="1" id="KW-0175">Coiled coil</keyword>
<dbReference type="EMBL" id="WSZM01001357">
    <property type="protein sequence ID" value="KAF4027643.1"/>
    <property type="molecule type" value="Genomic_DNA"/>
</dbReference>
<name>A0A833SF81_PHYIN</name>
<evidence type="ECO:0000256" key="1">
    <source>
        <dbReference type="SAM" id="Coils"/>
    </source>
</evidence>
<dbReference type="Proteomes" id="UP000602510">
    <property type="component" value="Unassembled WGS sequence"/>
</dbReference>
<accession>A0A833SF81</accession>
<dbReference type="EMBL" id="JAACNO010000941">
    <property type="protein sequence ID" value="KAF4143938.1"/>
    <property type="molecule type" value="Genomic_DNA"/>
</dbReference>
<evidence type="ECO:0000313" key="3">
    <source>
        <dbReference type="EMBL" id="KAF4143938.1"/>
    </source>
</evidence>
<dbReference type="Proteomes" id="UP000704712">
    <property type="component" value="Unassembled WGS sequence"/>
</dbReference>
<feature type="coiled-coil region" evidence="1">
    <location>
        <begin position="175"/>
        <end position="219"/>
    </location>
</feature>
<comment type="caution">
    <text evidence="2">The sequence shown here is derived from an EMBL/GenBank/DDBJ whole genome shotgun (WGS) entry which is preliminary data.</text>
</comment>
<protein>
    <submittedName>
        <fullName evidence="2">Uncharacterized protein</fullName>
    </submittedName>
</protein>
<evidence type="ECO:0000313" key="2">
    <source>
        <dbReference type="EMBL" id="KAF4027643.1"/>
    </source>
</evidence>
<organism evidence="2 4">
    <name type="scientific">Phytophthora infestans</name>
    <name type="common">Potato late blight agent</name>
    <name type="synonym">Botrytis infestans</name>
    <dbReference type="NCBI Taxonomy" id="4787"/>
    <lineage>
        <taxon>Eukaryota</taxon>
        <taxon>Sar</taxon>
        <taxon>Stramenopiles</taxon>
        <taxon>Oomycota</taxon>
        <taxon>Peronosporomycetes</taxon>
        <taxon>Peronosporales</taxon>
        <taxon>Peronosporaceae</taxon>
        <taxon>Phytophthora</taxon>
    </lineage>
</organism>
<reference evidence="2" key="1">
    <citation type="submission" date="2020-04" db="EMBL/GenBank/DDBJ databases">
        <title>Hybrid Assembly of Korean Phytophthora infestans isolates.</title>
        <authorList>
            <person name="Prokchorchik M."/>
            <person name="Lee Y."/>
            <person name="Seo J."/>
            <person name="Cho J.-H."/>
            <person name="Park Y.-E."/>
            <person name="Jang D.-C."/>
            <person name="Im J.-S."/>
            <person name="Choi J.-G."/>
            <person name="Park H.-J."/>
            <person name="Lee G.-B."/>
            <person name="Lee Y.-G."/>
            <person name="Hong S.-Y."/>
            <person name="Cho K."/>
            <person name="Sohn K.H."/>
        </authorList>
    </citation>
    <scope>NUCLEOTIDE SEQUENCE</scope>
    <source>
        <strain evidence="2">KR_1_A1</strain>
        <strain evidence="3">KR_2_A2</strain>
    </source>
</reference>
<gene>
    <name evidence="2" type="ORF">GN244_ATG20738</name>
    <name evidence="3" type="ORF">GN958_ATG06877</name>
</gene>
<proteinExistence type="predicted"/>
<sequence length="573" mass="65108">MVARDAVKKKASVMEHQYIISPLHSQYEEELDRIRTEGDLTLIKVQTEKKKLLELEAKLADVNKQLRDRKKAPKQGEHVAESKESASNKVFFAALAMSTTGFKGTARQQLTTVPHSEKGSEVNVVKRVQMSTSSAKGRQLHAEERLKVAMAERAMELQKLRHAIDETRRKRLDALATEKRMLKDIQEDEDELKRAQVEIALLKRQAAGVKNEVAATELEFDTEKQTFRLERQRLLTEVEGIVKADKQGAQNQPAPVSHRYSVFHNNIALRRQQHVKSSKWKRISLEQNIVSFEQKKLLLDRIVEETNVKNLSEFIRKYNEQERTKAEVFARIEEQTATNAALNESIAQLTEDMARHTGAGEVDSTNNSEKPSAELQKVIDANEVHIKKWIKDAEIYAEAVKYLRDPIQDVYKEFYPNDRSEEVFDSTATREACMMRKIGAIEERIMQFIMAKILEETEASATPNNSDTLRRLRQYQGRQEQRDITIPSKACSVEPPSTLARGNIQRSKDTEDEEVDIDSAVKDVAVIHSEVFRRKFIAASPGDNITGNTATNASGPTFISSPTRKNATTVLNL</sequence>
<keyword evidence="4" id="KW-1185">Reference proteome</keyword>
<evidence type="ECO:0000313" key="4">
    <source>
        <dbReference type="Proteomes" id="UP000602510"/>
    </source>
</evidence>